<dbReference type="CDD" id="cd00761">
    <property type="entry name" value="Glyco_tranf_GTA_type"/>
    <property type="match status" value="1"/>
</dbReference>
<evidence type="ECO:0000256" key="1">
    <source>
        <dbReference type="SAM" id="Phobius"/>
    </source>
</evidence>
<feature type="transmembrane region" description="Helical" evidence="1">
    <location>
        <begin position="231"/>
        <end position="252"/>
    </location>
</feature>
<keyword evidence="1" id="KW-1133">Transmembrane helix</keyword>
<dbReference type="Gene3D" id="3.90.550.10">
    <property type="entry name" value="Spore Coat Polysaccharide Biosynthesis Protein SpsA, Chain A"/>
    <property type="match status" value="1"/>
</dbReference>
<dbReference type="EMBL" id="DOEK01000018">
    <property type="protein sequence ID" value="HBP29278.1"/>
    <property type="molecule type" value="Genomic_DNA"/>
</dbReference>
<dbReference type="SUPFAM" id="SSF53448">
    <property type="entry name" value="Nucleotide-diphospho-sugar transferases"/>
    <property type="match status" value="1"/>
</dbReference>
<keyword evidence="3" id="KW-0808">Transferase</keyword>
<dbReference type="AlphaFoldDB" id="A0A356LEU1"/>
<dbReference type="PANTHER" id="PTHR22916:SF3">
    <property type="entry name" value="UDP-GLCNAC:BETAGAL BETA-1,3-N-ACETYLGLUCOSAMINYLTRANSFERASE-LIKE PROTEIN 1"/>
    <property type="match status" value="1"/>
</dbReference>
<dbReference type="InterPro" id="IPR029044">
    <property type="entry name" value="Nucleotide-diphossugar_trans"/>
</dbReference>
<sequence>MSLVQADNSVETTLVSIIIPMHNAATVLPRTLDSVQQQTFRSFEVIMIDDCSTDNTREVAQRYQRDERFHLVQLPGNVGVAGARNEGIARASGSYICFLDADDWWDERKLEIQTTWMENNQCDLSYMDYIRIEDGSGRSLSRVTPPATVNFKTLLKSNFIGNLTAMIHRRAIGDIRFNKAGHEDYIFWLSVLRRGITAYRVPTQQPLCFYLVRPGSLSSNKFRAVKWQWQIYRCTLGISLMPSLWYLAWYLVNALKKRS</sequence>
<reference evidence="3 4" key="1">
    <citation type="journal article" date="2018" name="Nat. Biotechnol.">
        <title>A standardized bacterial taxonomy based on genome phylogeny substantially revises the tree of life.</title>
        <authorList>
            <person name="Parks D.H."/>
            <person name="Chuvochina M."/>
            <person name="Waite D.W."/>
            <person name="Rinke C."/>
            <person name="Skarshewski A."/>
            <person name="Chaumeil P.A."/>
            <person name="Hugenholtz P."/>
        </authorList>
    </citation>
    <scope>NUCLEOTIDE SEQUENCE [LARGE SCALE GENOMIC DNA]</scope>
    <source>
        <strain evidence="3">UBA10707</strain>
    </source>
</reference>
<keyword evidence="1" id="KW-0472">Membrane</keyword>
<evidence type="ECO:0000259" key="2">
    <source>
        <dbReference type="Pfam" id="PF00535"/>
    </source>
</evidence>
<name>A0A356LEU1_9BURK</name>
<dbReference type="Pfam" id="PF00535">
    <property type="entry name" value="Glycos_transf_2"/>
    <property type="match status" value="1"/>
</dbReference>
<dbReference type="PANTHER" id="PTHR22916">
    <property type="entry name" value="GLYCOSYLTRANSFERASE"/>
    <property type="match status" value="1"/>
</dbReference>
<feature type="domain" description="Glycosyltransferase 2-like" evidence="2">
    <location>
        <begin position="16"/>
        <end position="142"/>
    </location>
</feature>
<evidence type="ECO:0000313" key="3">
    <source>
        <dbReference type="EMBL" id="HBP29278.1"/>
    </source>
</evidence>
<protein>
    <submittedName>
        <fullName evidence="3">Glycosyl transferase</fullName>
    </submittedName>
</protein>
<gene>
    <name evidence="3" type="ORF">DD666_07665</name>
</gene>
<keyword evidence="1" id="KW-0812">Transmembrane</keyword>
<proteinExistence type="predicted"/>
<dbReference type="Proteomes" id="UP000264036">
    <property type="component" value="Unassembled WGS sequence"/>
</dbReference>
<dbReference type="InterPro" id="IPR001173">
    <property type="entry name" value="Glyco_trans_2-like"/>
</dbReference>
<dbReference type="GO" id="GO:0016758">
    <property type="term" value="F:hexosyltransferase activity"/>
    <property type="evidence" value="ECO:0007669"/>
    <property type="project" value="UniProtKB-ARBA"/>
</dbReference>
<accession>A0A356LEU1</accession>
<comment type="caution">
    <text evidence="3">The sequence shown here is derived from an EMBL/GenBank/DDBJ whole genome shotgun (WGS) entry which is preliminary data.</text>
</comment>
<evidence type="ECO:0000313" key="4">
    <source>
        <dbReference type="Proteomes" id="UP000264036"/>
    </source>
</evidence>
<organism evidence="3 4">
    <name type="scientific">Advenella kashmirensis</name>
    <dbReference type="NCBI Taxonomy" id="310575"/>
    <lineage>
        <taxon>Bacteria</taxon>
        <taxon>Pseudomonadati</taxon>
        <taxon>Pseudomonadota</taxon>
        <taxon>Betaproteobacteria</taxon>
        <taxon>Burkholderiales</taxon>
        <taxon>Alcaligenaceae</taxon>
    </lineage>
</organism>